<dbReference type="SUPFAM" id="SSF101386">
    <property type="entry name" value="all-alpha NTP pyrophosphatases"/>
    <property type="match status" value="2"/>
</dbReference>
<dbReference type="Gene3D" id="1.10.287.1080">
    <property type="entry name" value="MazG-like"/>
    <property type="match status" value="2"/>
</dbReference>
<accession>A0ABP9UVQ4</accession>
<dbReference type="EMBL" id="BAABRI010000036">
    <property type="protein sequence ID" value="GAA5484791.1"/>
    <property type="molecule type" value="Genomic_DNA"/>
</dbReference>
<feature type="domain" description="NTP pyrophosphohydrolase MazG-like" evidence="1">
    <location>
        <begin position="38"/>
        <end position="111"/>
    </location>
</feature>
<dbReference type="Pfam" id="PF03819">
    <property type="entry name" value="MazG"/>
    <property type="match status" value="2"/>
</dbReference>
<comment type="caution">
    <text evidence="2">The sequence shown here is derived from an EMBL/GenBank/DDBJ whole genome shotgun (WGS) entry which is preliminary data.</text>
</comment>
<dbReference type="InterPro" id="IPR011551">
    <property type="entry name" value="NTP_PyrPHydrolase_MazG"/>
</dbReference>
<sequence>MNDEEMTGCSDKERQLERLRSIMHRLRAPGGCPWDAEQTHESLIPNLIEEAYETVDTLRRGDRDHLKEELGDLLLQVVFHSELAAEDGVFDLDEVARGICDKLVRRHPHVFGDSAVATTDGVLQQWDEIKRAEKGEGGKPYLHGVGHGLPALLRAAKLQKKAAKVGFDWPDEAGVIGKVREEVDEFASADSPEAAAEELGDLLFSVVNLARFRGLDPEVVMAAANEKFQRRFAAMESRLAAAGLSLAEADAAQMDAAWEDAKR</sequence>
<protein>
    <submittedName>
        <fullName evidence="2">Nucleoside triphosphate pyrophosphohydrolase</fullName>
    </submittedName>
</protein>
<feature type="domain" description="NTP pyrophosphohydrolase MazG-like" evidence="1">
    <location>
        <begin position="179"/>
        <end position="231"/>
    </location>
</feature>
<name>A0ABP9UVQ4_9BACT</name>
<proteinExistence type="predicted"/>
<dbReference type="RefSeq" id="WP_353568900.1">
    <property type="nucleotide sequence ID" value="NZ_BAABRI010000036.1"/>
</dbReference>
<reference evidence="2 3" key="1">
    <citation type="submission" date="2024-02" db="EMBL/GenBank/DDBJ databases">
        <title>Haloferula sargassicola NBRC 104335.</title>
        <authorList>
            <person name="Ichikawa N."/>
            <person name="Katano-Makiyama Y."/>
            <person name="Hidaka K."/>
        </authorList>
    </citation>
    <scope>NUCLEOTIDE SEQUENCE [LARGE SCALE GENOMIC DNA]</scope>
    <source>
        <strain evidence="2 3">NBRC 104335</strain>
    </source>
</reference>
<dbReference type="CDD" id="cd11529">
    <property type="entry name" value="NTP-PPase_MazG_Cterm"/>
    <property type="match status" value="1"/>
</dbReference>
<dbReference type="CDD" id="cd11528">
    <property type="entry name" value="NTP-PPase_MazG_Nterm"/>
    <property type="match status" value="1"/>
</dbReference>
<dbReference type="NCBIfam" id="TIGR00444">
    <property type="entry name" value="mazG"/>
    <property type="match status" value="1"/>
</dbReference>
<evidence type="ECO:0000313" key="2">
    <source>
        <dbReference type="EMBL" id="GAA5484791.1"/>
    </source>
</evidence>
<gene>
    <name evidence="2" type="primary">mazG</name>
    <name evidence="2" type="ORF">Hsar01_04039</name>
</gene>
<dbReference type="Proteomes" id="UP001476282">
    <property type="component" value="Unassembled WGS sequence"/>
</dbReference>
<keyword evidence="3" id="KW-1185">Reference proteome</keyword>
<dbReference type="InterPro" id="IPR004518">
    <property type="entry name" value="MazG-like_dom"/>
</dbReference>
<dbReference type="PANTHER" id="PTHR30522:SF0">
    <property type="entry name" value="NUCLEOSIDE TRIPHOSPHATE PYROPHOSPHOHYDROLASE"/>
    <property type="match status" value="1"/>
</dbReference>
<dbReference type="InterPro" id="IPR048015">
    <property type="entry name" value="NTP-PPase_MazG-like_N"/>
</dbReference>
<evidence type="ECO:0000259" key="1">
    <source>
        <dbReference type="Pfam" id="PF03819"/>
    </source>
</evidence>
<dbReference type="InterPro" id="IPR048011">
    <property type="entry name" value="NTP-PPase_MazG-like_C"/>
</dbReference>
<dbReference type="NCBIfam" id="NF007113">
    <property type="entry name" value="PRK09562.1"/>
    <property type="match status" value="1"/>
</dbReference>
<evidence type="ECO:0000313" key="3">
    <source>
        <dbReference type="Proteomes" id="UP001476282"/>
    </source>
</evidence>
<organism evidence="2 3">
    <name type="scientific">Haloferula sargassicola</name>
    <dbReference type="NCBI Taxonomy" id="490096"/>
    <lineage>
        <taxon>Bacteria</taxon>
        <taxon>Pseudomonadati</taxon>
        <taxon>Verrucomicrobiota</taxon>
        <taxon>Verrucomicrobiia</taxon>
        <taxon>Verrucomicrobiales</taxon>
        <taxon>Verrucomicrobiaceae</taxon>
        <taxon>Haloferula</taxon>
    </lineage>
</organism>
<dbReference type="PANTHER" id="PTHR30522">
    <property type="entry name" value="NUCLEOSIDE TRIPHOSPHATE PYROPHOSPHOHYDROLASE"/>
    <property type="match status" value="1"/>
</dbReference>